<dbReference type="AlphaFoldDB" id="A0A2G5H906"/>
<gene>
    <name evidence="2" type="ORF">CB0940_07927</name>
</gene>
<evidence type="ECO:0000313" key="2">
    <source>
        <dbReference type="EMBL" id="PIA88783.1"/>
    </source>
</evidence>
<dbReference type="EMBL" id="LKMD01000108">
    <property type="protein sequence ID" value="PIA88783.1"/>
    <property type="molecule type" value="Genomic_DNA"/>
</dbReference>
<protein>
    <submittedName>
        <fullName evidence="2">Uncharacterized protein</fullName>
    </submittedName>
</protein>
<reference evidence="2 3" key="1">
    <citation type="submission" date="2015-10" db="EMBL/GenBank/DDBJ databases">
        <title>The cercosporin biosynthetic gene cluster was horizontally transferred to several fungal lineages and shown to be expanded in Cercospora beticola based on microsynteny with recipient genomes.</title>
        <authorList>
            <person name="De Jonge R."/>
            <person name="Ebert M.K."/>
            <person name="Suttle J.C."/>
            <person name="Jurick Ii W.M."/>
            <person name="Secor G.A."/>
            <person name="Thomma B.P."/>
            <person name="Van De Peer Y."/>
            <person name="Bolton M.D."/>
        </authorList>
    </citation>
    <scope>NUCLEOTIDE SEQUENCE [LARGE SCALE GENOMIC DNA]</scope>
    <source>
        <strain evidence="2 3">09-40</strain>
    </source>
</reference>
<feature type="region of interest" description="Disordered" evidence="1">
    <location>
        <begin position="1"/>
        <end position="21"/>
    </location>
</feature>
<feature type="compositionally biased region" description="Polar residues" evidence="1">
    <location>
        <begin position="1"/>
        <end position="17"/>
    </location>
</feature>
<comment type="caution">
    <text evidence="2">The sequence shown here is derived from an EMBL/GenBank/DDBJ whole genome shotgun (WGS) entry which is preliminary data.</text>
</comment>
<dbReference type="Proteomes" id="UP000230605">
    <property type="component" value="Chromosome 5"/>
</dbReference>
<name>A0A2G5H906_CERBT</name>
<organism evidence="2 3">
    <name type="scientific">Cercospora beticola</name>
    <name type="common">Sugarbeet leaf spot fungus</name>
    <dbReference type="NCBI Taxonomy" id="122368"/>
    <lineage>
        <taxon>Eukaryota</taxon>
        <taxon>Fungi</taxon>
        <taxon>Dikarya</taxon>
        <taxon>Ascomycota</taxon>
        <taxon>Pezizomycotina</taxon>
        <taxon>Dothideomycetes</taxon>
        <taxon>Dothideomycetidae</taxon>
        <taxon>Mycosphaerellales</taxon>
        <taxon>Mycosphaerellaceae</taxon>
        <taxon>Cercospora</taxon>
    </lineage>
</organism>
<evidence type="ECO:0000256" key="1">
    <source>
        <dbReference type="SAM" id="MobiDB-lite"/>
    </source>
</evidence>
<accession>A0A2G5H906</accession>
<dbReference type="OrthoDB" id="10297713at2759"/>
<proteinExistence type="predicted"/>
<evidence type="ECO:0000313" key="3">
    <source>
        <dbReference type="Proteomes" id="UP000230605"/>
    </source>
</evidence>
<sequence>MTTHGAASMMSSSQSTLAARRGQHLDDFRPHFLHARTVPIDHYHSTTVLRPMLSIQTNGRPDMSADMEHNLHGFDNSTGPVVPYQGTLLPLEEAQQRDDLRLRGFLLPADRELVSAWSPDNSPASEPRDSFAFLVEYEGFASKFDAALFMTSEVAHCGKNIWQDVSDSFKEKARSFKRKYRSKNDPDG</sequence>